<gene>
    <name evidence="2" type="primary">ORF18677</name>
</gene>
<dbReference type="EMBL" id="HACG01006117">
    <property type="protein sequence ID" value="CEK52982.1"/>
    <property type="molecule type" value="Transcribed_RNA"/>
</dbReference>
<dbReference type="AlphaFoldDB" id="A0A0B6Y9K0"/>
<proteinExistence type="predicted"/>
<reference evidence="2" key="1">
    <citation type="submission" date="2014-12" db="EMBL/GenBank/DDBJ databases">
        <title>Insight into the proteome of Arion vulgaris.</title>
        <authorList>
            <person name="Aradska J."/>
            <person name="Bulat T."/>
            <person name="Smidak R."/>
            <person name="Sarate P."/>
            <person name="Gangsoo J."/>
            <person name="Sialana F."/>
            <person name="Bilban M."/>
            <person name="Lubec G."/>
        </authorList>
    </citation>
    <scope>NUCLEOTIDE SEQUENCE</scope>
    <source>
        <tissue evidence="2">Skin</tissue>
    </source>
</reference>
<evidence type="ECO:0000313" key="2">
    <source>
        <dbReference type="EMBL" id="CEK52982.1"/>
    </source>
</evidence>
<sequence>MPTSNSIAQSTNCRSSNNPKSVPEQKCTNGPNDQVWIQTNDHQNARQTAEPMLFCTNLILIIWIEQANSDFQKEK</sequence>
<name>A0A0B6Y9K0_9EUPU</name>
<accession>A0A0B6Y9K0</accession>
<feature type="region of interest" description="Disordered" evidence="1">
    <location>
        <begin position="1"/>
        <end position="34"/>
    </location>
</feature>
<organism evidence="2">
    <name type="scientific">Arion vulgaris</name>
    <dbReference type="NCBI Taxonomy" id="1028688"/>
    <lineage>
        <taxon>Eukaryota</taxon>
        <taxon>Metazoa</taxon>
        <taxon>Spiralia</taxon>
        <taxon>Lophotrochozoa</taxon>
        <taxon>Mollusca</taxon>
        <taxon>Gastropoda</taxon>
        <taxon>Heterobranchia</taxon>
        <taxon>Euthyneura</taxon>
        <taxon>Panpulmonata</taxon>
        <taxon>Eupulmonata</taxon>
        <taxon>Stylommatophora</taxon>
        <taxon>Helicina</taxon>
        <taxon>Arionoidea</taxon>
        <taxon>Arionidae</taxon>
        <taxon>Arion</taxon>
    </lineage>
</organism>
<protein>
    <submittedName>
        <fullName evidence="2">Uncharacterized protein</fullName>
    </submittedName>
</protein>
<evidence type="ECO:0000256" key="1">
    <source>
        <dbReference type="SAM" id="MobiDB-lite"/>
    </source>
</evidence>